<dbReference type="Pfam" id="PF00512">
    <property type="entry name" value="HisKA"/>
    <property type="match status" value="1"/>
</dbReference>
<feature type="domain" description="PAS" evidence="8">
    <location>
        <begin position="4"/>
        <end position="49"/>
    </location>
</feature>
<dbReference type="SUPFAM" id="SSF47384">
    <property type="entry name" value="Homodimeric domain of signal transducing histidine kinase"/>
    <property type="match status" value="1"/>
</dbReference>
<evidence type="ECO:0000256" key="6">
    <source>
        <dbReference type="ARBA" id="ARBA00023012"/>
    </source>
</evidence>
<protein>
    <recommendedName>
        <fullName evidence="2">histidine kinase</fullName>
        <ecNumber evidence="2">2.7.13.3</ecNumber>
    </recommendedName>
</protein>
<dbReference type="CDD" id="cd00082">
    <property type="entry name" value="HisKA"/>
    <property type="match status" value="1"/>
</dbReference>
<keyword evidence="10" id="KW-1185">Reference proteome</keyword>
<evidence type="ECO:0000256" key="5">
    <source>
        <dbReference type="ARBA" id="ARBA00022777"/>
    </source>
</evidence>
<comment type="caution">
    <text evidence="9">The sequence shown here is derived from an EMBL/GenBank/DDBJ whole genome shotgun (WGS) entry which is preliminary data.</text>
</comment>
<gene>
    <name evidence="9" type="ORF">SYV04_26625</name>
</gene>
<evidence type="ECO:0000256" key="4">
    <source>
        <dbReference type="ARBA" id="ARBA00022679"/>
    </source>
</evidence>
<evidence type="ECO:0000259" key="8">
    <source>
        <dbReference type="PROSITE" id="PS50112"/>
    </source>
</evidence>
<evidence type="ECO:0000313" key="9">
    <source>
        <dbReference type="EMBL" id="MDY7229997.1"/>
    </source>
</evidence>
<dbReference type="PRINTS" id="PR00344">
    <property type="entry name" value="BCTRLSENSOR"/>
</dbReference>
<dbReference type="InterPro" id="IPR003594">
    <property type="entry name" value="HATPase_dom"/>
</dbReference>
<dbReference type="PROSITE" id="PS50109">
    <property type="entry name" value="HIS_KIN"/>
    <property type="match status" value="1"/>
</dbReference>
<dbReference type="Proteomes" id="UP001291309">
    <property type="component" value="Unassembled WGS sequence"/>
</dbReference>
<dbReference type="RefSeq" id="WP_321548723.1">
    <property type="nucleotide sequence ID" value="NZ_JAXIVS010000010.1"/>
</dbReference>
<dbReference type="Pfam" id="PF01590">
    <property type="entry name" value="GAF"/>
    <property type="match status" value="1"/>
</dbReference>
<accession>A0ABU5H932</accession>
<organism evidence="9 10">
    <name type="scientific">Hyalangium rubrum</name>
    <dbReference type="NCBI Taxonomy" id="3103134"/>
    <lineage>
        <taxon>Bacteria</taxon>
        <taxon>Pseudomonadati</taxon>
        <taxon>Myxococcota</taxon>
        <taxon>Myxococcia</taxon>
        <taxon>Myxococcales</taxon>
        <taxon>Cystobacterineae</taxon>
        <taxon>Archangiaceae</taxon>
        <taxon>Hyalangium</taxon>
    </lineage>
</organism>
<dbReference type="InterPro" id="IPR005467">
    <property type="entry name" value="His_kinase_dom"/>
</dbReference>
<evidence type="ECO:0000256" key="1">
    <source>
        <dbReference type="ARBA" id="ARBA00000085"/>
    </source>
</evidence>
<dbReference type="Gene3D" id="3.30.450.40">
    <property type="match status" value="1"/>
</dbReference>
<dbReference type="SMART" id="SM00091">
    <property type="entry name" value="PAS"/>
    <property type="match status" value="1"/>
</dbReference>
<dbReference type="Pfam" id="PF02518">
    <property type="entry name" value="HATPase_c"/>
    <property type="match status" value="1"/>
</dbReference>
<name>A0ABU5H932_9BACT</name>
<dbReference type="EMBL" id="JAXIVS010000010">
    <property type="protein sequence ID" value="MDY7229997.1"/>
    <property type="molecule type" value="Genomic_DNA"/>
</dbReference>
<keyword evidence="6" id="KW-0902">Two-component regulatory system</keyword>
<dbReference type="InterPro" id="IPR050736">
    <property type="entry name" value="Sensor_HK_Regulatory"/>
</dbReference>
<dbReference type="SMART" id="SM00065">
    <property type="entry name" value="GAF"/>
    <property type="match status" value="1"/>
</dbReference>
<dbReference type="InterPro" id="IPR013656">
    <property type="entry name" value="PAS_4"/>
</dbReference>
<dbReference type="SUPFAM" id="SSF55781">
    <property type="entry name" value="GAF domain-like"/>
    <property type="match status" value="1"/>
</dbReference>
<dbReference type="SUPFAM" id="SSF55874">
    <property type="entry name" value="ATPase domain of HSP90 chaperone/DNA topoisomerase II/histidine kinase"/>
    <property type="match status" value="1"/>
</dbReference>
<dbReference type="InterPro" id="IPR004358">
    <property type="entry name" value="Sig_transdc_His_kin-like_C"/>
</dbReference>
<dbReference type="CDD" id="cd00075">
    <property type="entry name" value="HATPase"/>
    <property type="match status" value="1"/>
</dbReference>
<dbReference type="Pfam" id="PF08448">
    <property type="entry name" value="PAS_4"/>
    <property type="match status" value="1"/>
</dbReference>
<dbReference type="InterPro" id="IPR003661">
    <property type="entry name" value="HisK_dim/P_dom"/>
</dbReference>
<dbReference type="InterPro" id="IPR029016">
    <property type="entry name" value="GAF-like_dom_sf"/>
</dbReference>
<feature type="domain" description="Histidine kinase" evidence="7">
    <location>
        <begin position="332"/>
        <end position="549"/>
    </location>
</feature>
<keyword evidence="5 9" id="KW-0418">Kinase</keyword>
<dbReference type="PANTHER" id="PTHR43711">
    <property type="entry name" value="TWO-COMPONENT HISTIDINE KINASE"/>
    <property type="match status" value="1"/>
</dbReference>
<sequence length="565" mass="61707">MNPQPDRWSHVFNALPEPAYLVDDTGRLQAISAAGARALGKESGELLGRRWGELEAELQVLARLESEWARSLATGTPSTLELSWPAPEGPRLHAFQLTPVPGEAGKPWVLITARPLSEAEAVHARALELEQAARAEVEAAERRRSFLYQAMSTLFAHPPDPQGMYTLLAHLAVPDLADWCLVDALEHDAWVTRVASACLDPTQEQQARALPQRQELRMDAPIGLLRVLRTGEPELVPAVTDSLLRAAAAEPSHPALLSMLQARSYMIVPLRARGNTLGAVTFVASNSERRYGPEDLALAEDLCQRASLAIDNARLFGESRRATRAREDLLAVVSHDLRNPLSVVQLGSALLLRERPGVPRDEHVVKHASRMRDATERALRLISDLLDWGRLEAGGLRLELNVEDTDSLVMEAIDGIRPLAEAQRLNLTVELPAGLPRVRCDRTRVLQVFGNLLGNAVKFTGEGGHLTAGVRLKDDAVCFYVRDTGHGIPAEQLPYIFDRYWQAKDSASRGAGLGLAIAKGLIEAHGGRIWAESTPGQGSTFRFSLPAYVPGQETQPGDTQGPLHS</sequence>
<keyword evidence="3" id="KW-0597">Phosphoprotein</keyword>
<keyword evidence="4" id="KW-0808">Transferase</keyword>
<dbReference type="PANTHER" id="PTHR43711:SF1">
    <property type="entry name" value="HISTIDINE KINASE 1"/>
    <property type="match status" value="1"/>
</dbReference>
<evidence type="ECO:0000256" key="3">
    <source>
        <dbReference type="ARBA" id="ARBA00022553"/>
    </source>
</evidence>
<reference evidence="9 10" key="1">
    <citation type="submission" date="2023-12" db="EMBL/GenBank/DDBJ databases">
        <title>the genome sequence of Hyalangium sp. s54d21.</title>
        <authorList>
            <person name="Zhang X."/>
        </authorList>
    </citation>
    <scope>NUCLEOTIDE SEQUENCE [LARGE SCALE GENOMIC DNA]</scope>
    <source>
        <strain evidence="10">s54d21</strain>
    </source>
</reference>
<dbReference type="Gene3D" id="3.30.450.20">
    <property type="entry name" value="PAS domain"/>
    <property type="match status" value="1"/>
</dbReference>
<dbReference type="GO" id="GO:0016301">
    <property type="term" value="F:kinase activity"/>
    <property type="evidence" value="ECO:0007669"/>
    <property type="project" value="UniProtKB-KW"/>
</dbReference>
<dbReference type="SMART" id="SM00387">
    <property type="entry name" value="HATPase_c"/>
    <property type="match status" value="1"/>
</dbReference>
<proteinExistence type="predicted"/>
<dbReference type="Gene3D" id="3.30.565.10">
    <property type="entry name" value="Histidine kinase-like ATPase, C-terminal domain"/>
    <property type="match status" value="1"/>
</dbReference>
<dbReference type="SUPFAM" id="SSF55785">
    <property type="entry name" value="PYP-like sensor domain (PAS domain)"/>
    <property type="match status" value="1"/>
</dbReference>
<dbReference type="InterPro" id="IPR036097">
    <property type="entry name" value="HisK_dim/P_sf"/>
</dbReference>
<evidence type="ECO:0000256" key="2">
    <source>
        <dbReference type="ARBA" id="ARBA00012438"/>
    </source>
</evidence>
<dbReference type="InterPro" id="IPR000014">
    <property type="entry name" value="PAS"/>
</dbReference>
<dbReference type="PROSITE" id="PS50112">
    <property type="entry name" value="PAS"/>
    <property type="match status" value="1"/>
</dbReference>
<dbReference type="SMART" id="SM00388">
    <property type="entry name" value="HisKA"/>
    <property type="match status" value="1"/>
</dbReference>
<evidence type="ECO:0000259" key="7">
    <source>
        <dbReference type="PROSITE" id="PS50109"/>
    </source>
</evidence>
<dbReference type="Gene3D" id="1.10.287.130">
    <property type="match status" value="1"/>
</dbReference>
<dbReference type="InterPro" id="IPR035965">
    <property type="entry name" value="PAS-like_dom_sf"/>
</dbReference>
<dbReference type="InterPro" id="IPR003018">
    <property type="entry name" value="GAF"/>
</dbReference>
<evidence type="ECO:0000313" key="10">
    <source>
        <dbReference type="Proteomes" id="UP001291309"/>
    </source>
</evidence>
<comment type="catalytic activity">
    <reaction evidence="1">
        <text>ATP + protein L-histidine = ADP + protein N-phospho-L-histidine.</text>
        <dbReference type="EC" id="2.7.13.3"/>
    </reaction>
</comment>
<dbReference type="InterPro" id="IPR036890">
    <property type="entry name" value="HATPase_C_sf"/>
</dbReference>
<dbReference type="EC" id="2.7.13.3" evidence="2"/>